<evidence type="ECO:0000313" key="1">
    <source>
        <dbReference type="EMBL" id="RGZ81619.1"/>
    </source>
</evidence>
<organism evidence="1 2">
    <name type="scientific">Anaerobutyricum hallii</name>
    <dbReference type="NCBI Taxonomy" id="39488"/>
    <lineage>
        <taxon>Bacteria</taxon>
        <taxon>Bacillati</taxon>
        <taxon>Bacillota</taxon>
        <taxon>Clostridia</taxon>
        <taxon>Lachnospirales</taxon>
        <taxon>Lachnospiraceae</taxon>
        <taxon>Anaerobutyricum</taxon>
    </lineage>
</organism>
<accession>A0A413PWJ9</accession>
<comment type="caution">
    <text evidence="1">The sequence shown here is derived from an EMBL/GenBank/DDBJ whole genome shotgun (WGS) entry which is preliminary data.</text>
</comment>
<dbReference type="AlphaFoldDB" id="A0A413PWJ9"/>
<dbReference type="RefSeq" id="WP_118329505.1">
    <property type="nucleotide sequence ID" value="NZ_QSEP01000064.1"/>
</dbReference>
<evidence type="ECO:0000313" key="2">
    <source>
        <dbReference type="Proteomes" id="UP000286561"/>
    </source>
</evidence>
<reference evidence="1 2" key="1">
    <citation type="submission" date="2018-08" db="EMBL/GenBank/DDBJ databases">
        <title>A genome reference for cultivated species of the human gut microbiota.</title>
        <authorList>
            <person name="Zou Y."/>
            <person name="Xue W."/>
            <person name="Luo G."/>
        </authorList>
    </citation>
    <scope>NUCLEOTIDE SEQUENCE [LARGE SCALE GENOMIC DNA]</scope>
    <source>
        <strain evidence="1 2">AM48-23BH</strain>
    </source>
</reference>
<proteinExistence type="predicted"/>
<gene>
    <name evidence="1" type="ORF">DW972_10025</name>
</gene>
<dbReference type="Proteomes" id="UP000286561">
    <property type="component" value="Unassembled WGS sequence"/>
</dbReference>
<dbReference type="EMBL" id="QSEP01000064">
    <property type="protein sequence ID" value="RGZ81619.1"/>
    <property type="molecule type" value="Genomic_DNA"/>
</dbReference>
<name>A0A413PWJ9_9FIRM</name>
<protein>
    <submittedName>
        <fullName evidence="1">Uncharacterized protein</fullName>
    </submittedName>
</protein>
<sequence length="296" mass="34032">MKKIIEKYLLSIIICFLFIAAVPVAVSAQENTNTSTKNVFKELYMIRKNGPYGGELIWRCTPIDEENNIYVQNEVLSETVGVSGDAYSGGTFWYYGFSGTLSSDTAYISEMRQWENGKKITKESINTELAYCLPENTTYGTFSLNKGESLSKYPQYIREEGNVFHTEDSFPVFRAQVFDVIVCDKNEETHCTIITEVTDRNNEDYDDWTDTSMKGVRDHIDLYDGSDKQTKKIDKFSDKLTWSTGKRIFGLKNYKLEDRDVIEVPSDIHPYGCLMTIIILNRKTQILMHCLRTCQI</sequence>